<comment type="caution">
    <text evidence="3">The sequence shown here is derived from an EMBL/GenBank/DDBJ whole genome shotgun (WGS) entry which is preliminary data.</text>
</comment>
<dbReference type="Proteomes" id="UP001501237">
    <property type="component" value="Unassembled WGS sequence"/>
</dbReference>
<evidence type="ECO:0000313" key="3">
    <source>
        <dbReference type="EMBL" id="GAA3228497.1"/>
    </source>
</evidence>
<feature type="domain" description="ScoMcrA-like DNA sulfur-binding" evidence="2">
    <location>
        <begin position="4"/>
        <end position="147"/>
    </location>
</feature>
<keyword evidence="3" id="KW-0255">Endonuclease</keyword>
<dbReference type="InterPro" id="IPR003615">
    <property type="entry name" value="HNH_nuc"/>
</dbReference>
<protein>
    <submittedName>
        <fullName evidence="3">HNH endonuclease</fullName>
    </submittedName>
</protein>
<keyword evidence="4" id="KW-1185">Reference proteome</keyword>
<dbReference type="Pfam" id="PF26340">
    <property type="entry name" value="DNA-SBD_ScoMcrA"/>
    <property type="match status" value="1"/>
</dbReference>
<dbReference type="Pfam" id="PF13391">
    <property type="entry name" value="HNH_2"/>
    <property type="match status" value="1"/>
</dbReference>
<sequence length="301" mass="33461">MEWLERVTRLRRWTRGGERDPHKALLLLYAIGQLQRTGYKPIRFRETEQALDLLFAEFGPPKLVGPALPFHHLASDGLWEVATGVGGPCPGADRELLIAGDVHGRLAPAFAKEMLADPVLMAQIVRVLLDTNFEPSLHMDLCAAAGVMPEVAQTATVAKYVEGGLPRSARDPMIRQKILVAYDCRCAFCGYEGWIGNSVIGLEVARLRWWAFEGRDDMSNCLCLCTLHHRLFDKGVLGIVGSGKIIVSRHFVGTTDASRDYVLDLSGRTVRPPQPGFAKPDVRNIDWHTRQVFRGPPRRSG</sequence>
<evidence type="ECO:0000313" key="4">
    <source>
        <dbReference type="Proteomes" id="UP001501237"/>
    </source>
</evidence>
<dbReference type="EMBL" id="BAAAUV010000018">
    <property type="protein sequence ID" value="GAA3228497.1"/>
    <property type="molecule type" value="Genomic_DNA"/>
</dbReference>
<keyword evidence="3" id="KW-0540">Nuclease</keyword>
<dbReference type="InterPro" id="IPR058813">
    <property type="entry name" value="DNA-SBD_ScoMcrA"/>
</dbReference>
<accession>A0ABP6QHM5</accession>
<dbReference type="InterPro" id="IPR011396">
    <property type="entry name" value="PT_DNA_restrict"/>
</dbReference>
<dbReference type="GO" id="GO:0004519">
    <property type="term" value="F:endonuclease activity"/>
    <property type="evidence" value="ECO:0007669"/>
    <property type="project" value="UniProtKB-KW"/>
</dbReference>
<dbReference type="PIRSF" id="PIRSF030850">
    <property type="entry name" value="UCP030850"/>
    <property type="match status" value="1"/>
</dbReference>
<keyword evidence="3" id="KW-0378">Hydrolase</keyword>
<dbReference type="NCBIfam" id="NF045808">
    <property type="entry name" value="PT-DNA_restrict"/>
    <property type="match status" value="1"/>
</dbReference>
<evidence type="ECO:0000259" key="2">
    <source>
        <dbReference type="Pfam" id="PF26340"/>
    </source>
</evidence>
<name>A0ABP6QHM5_9ACTN</name>
<dbReference type="RefSeq" id="WP_344834519.1">
    <property type="nucleotide sequence ID" value="NZ_BAAAUV010000018.1"/>
</dbReference>
<gene>
    <name evidence="3" type="ORF">GCM10010468_57900</name>
</gene>
<organism evidence="3 4">
    <name type="scientific">Actinocorallia longicatena</name>
    <dbReference type="NCBI Taxonomy" id="111803"/>
    <lineage>
        <taxon>Bacteria</taxon>
        <taxon>Bacillati</taxon>
        <taxon>Actinomycetota</taxon>
        <taxon>Actinomycetes</taxon>
        <taxon>Streptosporangiales</taxon>
        <taxon>Thermomonosporaceae</taxon>
        <taxon>Actinocorallia</taxon>
    </lineage>
</organism>
<reference evidence="4" key="1">
    <citation type="journal article" date="2019" name="Int. J. Syst. Evol. Microbiol.">
        <title>The Global Catalogue of Microorganisms (GCM) 10K type strain sequencing project: providing services to taxonomists for standard genome sequencing and annotation.</title>
        <authorList>
            <consortium name="The Broad Institute Genomics Platform"/>
            <consortium name="The Broad Institute Genome Sequencing Center for Infectious Disease"/>
            <person name="Wu L."/>
            <person name="Ma J."/>
        </authorList>
    </citation>
    <scope>NUCLEOTIDE SEQUENCE [LARGE SCALE GENOMIC DNA]</scope>
    <source>
        <strain evidence="4">JCM 9377</strain>
    </source>
</reference>
<feature type="domain" description="HNH nuclease" evidence="1">
    <location>
        <begin position="186"/>
        <end position="240"/>
    </location>
</feature>
<dbReference type="CDD" id="cd00085">
    <property type="entry name" value="HNHc"/>
    <property type="match status" value="1"/>
</dbReference>
<evidence type="ECO:0000259" key="1">
    <source>
        <dbReference type="Pfam" id="PF13391"/>
    </source>
</evidence>
<proteinExistence type="predicted"/>